<dbReference type="InterPro" id="IPR036568">
    <property type="entry name" value="GGCT-like_sf"/>
</dbReference>
<gene>
    <name evidence="3" type="ORF">DI595_03760</name>
</gene>
<evidence type="ECO:0000313" key="4">
    <source>
        <dbReference type="Proteomes" id="UP000249769"/>
    </source>
</evidence>
<dbReference type="InterPro" id="IPR013024">
    <property type="entry name" value="GGCT-like"/>
</dbReference>
<sequence length="246" mass="27330">MYTVQSTTTHIIPTAPARPPVLTRELLAAGGATMLVRQDEPAVRLLSDAERRHSLEEFMKTRPAGDLWIFAYGSLVWNPALRVAERRVAEVRGWHRSFCLSMAVGRGTPDEPGLVLGLDRGGVCEGVAYRIAERDIPSELPILWSREMLIGGYNPFWVDVLDEDGEKFGVAIAFTIDRAHDNYAGSLPQYEKVRRLATAEGSWGSSADYLFRTIAGLREHGIRDIEMERLGDLVDAASFEELDEAA</sequence>
<dbReference type="SUPFAM" id="SSF110857">
    <property type="entry name" value="Gamma-glutamyl cyclotransferase-like"/>
    <property type="match status" value="1"/>
</dbReference>
<dbReference type="PANTHER" id="PTHR12192">
    <property type="entry name" value="CATION TRANSPORT PROTEIN CHAC-RELATED"/>
    <property type="match status" value="1"/>
</dbReference>
<keyword evidence="3" id="KW-0808">Transferase</keyword>
<dbReference type="GO" id="GO:0005737">
    <property type="term" value="C:cytoplasm"/>
    <property type="evidence" value="ECO:0007669"/>
    <property type="project" value="TreeGrafter"/>
</dbReference>
<organism evidence="3 4">
    <name type="scientific">Agrobacterium fabrum</name>
    <dbReference type="NCBI Taxonomy" id="1176649"/>
    <lineage>
        <taxon>Bacteria</taxon>
        <taxon>Pseudomonadati</taxon>
        <taxon>Pseudomonadota</taxon>
        <taxon>Alphaproteobacteria</taxon>
        <taxon>Hyphomicrobiales</taxon>
        <taxon>Rhizobiaceae</taxon>
        <taxon>Rhizobium/Agrobacterium group</taxon>
        <taxon>Agrobacterium</taxon>
        <taxon>Agrobacterium tumefaciens complex</taxon>
    </lineage>
</organism>
<dbReference type="GO" id="GO:0061928">
    <property type="term" value="F:glutathione specific gamma-glutamylcyclotransferase activity"/>
    <property type="evidence" value="ECO:0007669"/>
    <property type="project" value="UniProtKB-EC"/>
</dbReference>
<dbReference type="Proteomes" id="UP000249769">
    <property type="component" value="Unassembled WGS sequence"/>
</dbReference>
<dbReference type="EMBL" id="QFOL01000019">
    <property type="protein sequence ID" value="PZP53398.1"/>
    <property type="molecule type" value="Genomic_DNA"/>
</dbReference>
<dbReference type="GO" id="GO:0016740">
    <property type="term" value="F:transferase activity"/>
    <property type="evidence" value="ECO:0007669"/>
    <property type="project" value="UniProtKB-KW"/>
</dbReference>
<name>A0A2W5FDF3_9HYPH</name>
<dbReference type="PANTHER" id="PTHR12192:SF2">
    <property type="entry name" value="GLUTATHIONE-SPECIFIC GAMMA-GLUTAMYLCYCLOTRANSFERASE 2"/>
    <property type="match status" value="1"/>
</dbReference>
<dbReference type="AlphaFoldDB" id="A0A2W5FDF3"/>
<dbReference type="Gene3D" id="3.10.490.10">
    <property type="entry name" value="Gamma-glutamyl cyclotransferase-like"/>
    <property type="match status" value="1"/>
</dbReference>
<dbReference type="Pfam" id="PF04752">
    <property type="entry name" value="ChaC"/>
    <property type="match status" value="1"/>
</dbReference>
<comment type="caution">
    <text evidence="3">The sequence shown here is derived from an EMBL/GenBank/DDBJ whole genome shotgun (WGS) entry which is preliminary data.</text>
</comment>
<dbReference type="GO" id="GO:0006751">
    <property type="term" value="P:glutathione catabolic process"/>
    <property type="evidence" value="ECO:0007669"/>
    <property type="project" value="InterPro"/>
</dbReference>
<proteinExistence type="predicted"/>
<keyword evidence="2" id="KW-0456">Lyase</keyword>
<reference evidence="3 4" key="1">
    <citation type="submission" date="2017-08" db="EMBL/GenBank/DDBJ databases">
        <title>Infants hospitalized years apart are colonized by the same room-sourced microbial strains.</title>
        <authorList>
            <person name="Brooks B."/>
            <person name="Olm M.R."/>
            <person name="Firek B.A."/>
            <person name="Baker R."/>
            <person name="Thomas B.C."/>
            <person name="Morowitz M.J."/>
            <person name="Banfield J.F."/>
        </authorList>
    </citation>
    <scope>NUCLEOTIDE SEQUENCE [LARGE SCALE GENOMIC DNA]</scope>
    <source>
        <strain evidence="3">S2_009_000_R2_73</strain>
    </source>
</reference>
<dbReference type="InterPro" id="IPR006840">
    <property type="entry name" value="ChaC"/>
</dbReference>
<evidence type="ECO:0000256" key="1">
    <source>
        <dbReference type="ARBA" id="ARBA00012344"/>
    </source>
</evidence>
<dbReference type="EC" id="4.3.2.7" evidence="1"/>
<dbReference type="CDD" id="cd06661">
    <property type="entry name" value="GGCT_like"/>
    <property type="match status" value="1"/>
</dbReference>
<accession>A0A2W5FDF3</accession>
<evidence type="ECO:0000313" key="3">
    <source>
        <dbReference type="EMBL" id="PZP53398.1"/>
    </source>
</evidence>
<protein>
    <recommendedName>
        <fullName evidence="1">glutathione-specific gamma-glutamylcyclotransferase</fullName>
        <ecNumber evidence="1">4.3.2.7</ecNumber>
    </recommendedName>
</protein>
<evidence type="ECO:0000256" key="2">
    <source>
        <dbReference type="ARBA" id="ARBA00023239"/>
    </source>
</evidence>